<evidence type="ECO:0000313" key="4">
    <source>
        <dbReference type="Proteomes" id="UP000721954"/>
    </source>
</evidence>
<dbReference type="Gene3D" id="3.90.960.10">
    <property type="entry name" value="YbaK/aminoacyl-tRNA synthetase-associated domain"/>
    <property type="match status" value="1"/>
</dbReference>
<dbReference type="EMBL" id="JAFFZM010000012">
    <property type="protein sequence ID" value="MBO8200711.1"/>
    <property type="molecule type" value="Genomic_DNA"/>
</dbReference>
<protein>
    <submittedName>
        <fullName evidence="3">YbaK/prolyl-tRNA synthetase associated domain-containing protein</fullName>
    </submittedName>
</protein>
<reference evidence="3 4" key="1">
    <citation type="submission" date="2021-02" db="EMBL/GenBank/DDBJ databases">
        <title>Streptomyces spirodelae sp. nov., isolated from duckweed.</title>
        <authorList>
            <person name="Saimee Y."/>
            <person name="Duangmal K."/>
        </authorList>
    </citation>
    <scope>NUCLEOTIDE SEQUENCE [LARGE SCALE GENOMIC DNA]</scope>
    <source>
        <strain evidence="3 4">DSM 42105</strain>
    </source>
</reference>
<dbReference type="InterPro" id="IPR036754">
    <property type="entry name" value="YbaK/aa-tRNA-synt-asso_dom_sf"/>
</dbReference>
<feature type="domain" description="YbaK/aminoacyl-tRNA synthetase-associated" evidence="2">
    <location>
        <begin position="29"/>
        <end position="150"/>
    </location>
</feature>
<keyword evidence="4" id="KW-1185">Reference proteome</keyword>
<proteinExistence type="predicted"/>
<comment type="caution">
    <text evidence="3">The sequence shown here is derived from an EMBL/GenBank/DDBJ whole genome shotgun (WGS) entry which is preliminary data.</text>
</comment>
<feature type="region of interest" description="Disordered" evidence="1">
    <location>
        <begin position="163"/>
        <end position="205"/>
    </location>
</feature>
<gene>
    <name evidence="3" type="ORF">JW613_20705</name>
</gene>
<feature type="compositionally biased region" description="Low complexity" evidence="1">
    <location>
        <begin position="183"/>
        <end position="199"/>
    </location>
</feature>
<dbReference type="RefSeq" id="WP_209212325.1">
    <property type="nucleotide sequence ID" value="NZ_JAFFZM010000012.1"/>
</dbReference>
<dbReference type="GeneID" id="96261043"/>
<sequence length="205" mass="21937">MSHDDTYHRLISLLDGTATPYRLIDHVPEGTTEVVSALRGHPLCQAAKCLILRAKLDRRTTRHVLAVVPGDRRVDLDAVRALLAARYVGVSDAVTAERLARAAPGTVLPFSFDPDLALVADPGVVAQPQLYFNAARLDRSLVISGTDYQQLARPRVARIAGLPTDTAGRTSAEAGSPVPQPGRSSRTAASSSAAWTNAWGRLPRS</sequence>
<name>A0ABS3XZ85_9ACTN</name>
<dbReference type="Pfam" id="PF04073">
    <property type="entry name" value="tRNA_edit"/>
    <property type="match status" value="1"/>
</dbReference>
<dbReference type="InterPro" id="IPR007214">
    <property type="entry name" value="YbaK/aa-tRNA-synth-assoc-dom"/>
</dbReference>
<dbReference type="SUPFAM" id="SSF55826">
    <property type="entry name" value="YbaK/ProRS associated domain"/>
    <property type="match status" value="1"/>
</dbReference>
<organism evidence="3 4">
    <name type="scientific">Streptomyces smyrnaeus</name>
    <dbReference type="NCBI Taxonomy" id="1387713"/>
    <lineage>
        <taxon>Bacteria</taxon>
        <taxon>Bacillati</taxon>
        <taxon>Actinomycetota</taxon>
        <taxon>Actinomycetes</taxon>
        <taxon>Kitasatosporales</taxon>
        <taxon>Streptomycetaceae</taxon>
        <taxon>Streptomyces</taxon>
    </lineage>
</organism>
<evidence type="ECO:0000313" key="3">
    <source>
        <dbReference type="EMBL" id="MBO8200711.1"/>
    </source>
</evidence>
<accession>A0ABS3XZ85</accession>
<dbReference type="Proteomes" id="UP000721954">
    <property type="component" value="Unassembled WGS sequence"/>
</dbReference>
<evidence type="ECO:0000259" key="2">
    <source>
        <dbReference type="Pfam" id="PF04073"/>
    </source>
</evidence>
<evidence type="ECO:0000256" key="1">
    <source>
        <dbReference type="SAM" id="MobiDB-lite"/>
    </source>
</evidence>